<accession>A0ACD3ANZ0</accession>
<proteinExistence type="predicted"/>
<sequence>MRLTPISLSDLPAEMIESIISEIPRTRDLVQLACTCSFFRDLIIPRHTEYRVLRLPDTTAGQFDYLWSHLSQRPNLTRNMRKVHVSASDITDIGWGALFPKTLVEKDHQLNSLNEREEIILSALRLMFLRFLFNTLSVMPSMKRLNLVIVTPTTHRPYPDEFAVESRHTPSLRHLRLGGKYWATSPLVLLTRDWLLTLTSLRSLRLNPTLVPQCDKLSFPTLRKLRVSPCTSSPVLIEFLVRHNKIEVLDWSSTGTMTLPSGILPNLQSIRCDFEFLKAMNVADVQDGGSPLNRSIERLVLEDTYWPDLEDVPLCNSTCLDNTKLCYLALGYIKDTNSLKTLASSFPMIKELKIRGIILPFDREELYSIIQLFTHLEVFQSSVIWEGLPIEDYQEELEERVRNLASLLPNLRQLNYLGRTNKQIIIVREEPVTFRVEEMEYSMFRDL</sequence>
<organism evidence="1 2">
    <name type="scientific">Pluteus cervinus</name>
    <dbReference type="NCBI Taxonomy" id="181527"/>
    <lineage>
        <taxon>Eukaryota</taxon>
        <taxon>Fungi</taxon>
        <taxon>Dikarya</taxon>
        <taxon>Basidiomycota</taxon>
        <taxon>Agaricomycotina</taxon>
        <taxon>Agaricomycetes</taxon>
        <taxon>Agaricomycetidae</taxon>
        <taxon>Agaricales</taxon>
        <taxon>Pluteineae</taxon>
        <taxon>Pluteaceae</taxon>
        <taxon>Pluteus</taxon>
    </lineage>
</organism>
<dbReference type="EMBL" id="ML208387">
    <property type="protein sequence ID" value="TFK67034.1"/>
    <property type="molecule type" value="Genomic_DNA"/>
</dbReference>
<evidence type="ECO:0000313" key="2">
    <source>
        <dbReference type="Proteomes" id="UP000308600"/>
    </source>
</evidence>
<name>A0ACD3ANZ0_9AGAR</name>
<gene>
    <name evidence="1" type="ORF">BDN72DRAFT_116228</name>
</gene>
<keyword evidence="2" id="KW-1185">Reference proteome</keyword>
<dbReference type="Proteomes" id="UP000308600">
    <property type="component" value="Unassembled WGS sequence"/>
</dbReference>
<reference evidence="1 2" key="1">
    <citation type="journal article" date="2019" name="Nat. Ecol. Evol.">
        <title>Megaphylogeny resolves global patterns of mushroom evolution.</title>
        <authorList>
            <person name="Varga T."/>
            <person name="Krizsan K."/>
            <person name="Foldi C."/>
            <person name="Dima B."/>
            <person name="Sanchez-Garcia M."/>
            <person name="Sanchez-Ramirez S."/>
            <person name="Szollosi G.J."/>
            <person name="Szarkandi J.G."/>
            <person name="Papp V."/>
            <person name="Albert L."/>
            <person name="Andreopoulos W."/>
            <person name="Angelini C."/>
            <person name="Antonin V."/>
            <person name="Barry K.W."/>
            <person name="Bougher N.L."/>
            <person name="Buchanan P."/>
            <person name="Buyck B."/>
            <person name="Bense V."/>
            <person name="Catcheside P."/>
            <person name="Chovatia M."/>
            <person name="Cooper J."/>
            <person name="Damon W."/>
            <person name="Desjardin D."/>
            <person name="Finy P."/>
            <person name="Geml J."/>
            <person name="Haridas S."/>
            <person name="Hughes K."/>
            <person name="Justo A."/>
            <person name="Karasinski D."/>
            <person name="Kautmanova I."/>
            <person name="Kiss B."/>
            <person name="Kocsube S."/>
            <person name="Kotiranta H."/>
            <person name="LaButti K.M."/>
            <person name="Lechner B.E."/>
            <person name="Liimatainen K."/>
            <person name="Lipzen A."/>
            <person name="Lukacs Z."/>
            <person name="Mihaltcheva S."/>
            <person name="Morgado L.N."/>
            <person name="Niskanen T."/>
            <person name="Noordeloos M.E."/>
            <person name="Ohm R.A."/>
            <person name="Ortiz-Santana B."/>
            <person name="Ovrebo C."/>
            <person name="Racz N."/>
            <person name="Riley R."/>
            <person name="Savchenko A."/>
            <person name="Shiryaev A."/>
            <person name="Soop K."/>
            <person name="Spirin V."/>
            <person name="Szebenyi C."/>
            <person name="Tomsovsky M."/>
            <person name="Tulloss R.E."/>
            <person name="Uehling J."/>
            <person name="Grigoriev I.V."/>
            <person name="Vagvolgyi C."/>
            <person name="Papp T."/>
            <person name="Martin F.M."/>
            <person name="Miettinen O."/>
            <person name="Hibbett D.S."/>
            <person name="Nagy L.G."/>
        </authorList>
    </citation>
    <scope>NUCLEOTIDE SEQUENCE [LARGE SCALE GENOMIC DNA]</scope>
    <source>
        <strain evidence="1 2">NL-1719</strain>
    </source>
</reference>
<evidence type="ECO:0000313" key="1">
    <source>
        <dbReference type="EMBL" id="TFK67034.1"/>
    </source>
</evidence>
<protein>
    <submittedName>
        <fullName evidence="1">Uncharacterized protein</fullName>
    </submittedName>
</protein>